<comment type="caution">
    <text evidence="1">The sequence shown here is derived from an EMBL/GenBank/DDBJ whole genome shotgun (WGS) entry which is preliminary data.</text>
</comment>
<dbReference type="RefSeq" id="WP_188567760.1">
    <property type="nucleotide sequence ID" value="NZ_BMED01000004.1"/>
</dbReference>
<dbReference type="Proteomes" id="UP000637423">
    <property type="component" value="Unassembled WGS sequence"/>
</dbReference>
<protein>
    <submittedName>
        <fullName evidence="1">Uncharacterized protein</fullName>
    </submittedName>
</protein>
<keyword evidence="2" id="KW-1185">Reference proteome</keyword>
<evidence type="ECO:0000313" key="1">
    <source>
        <dbReference type="EMBL" id="GGC87685.1"/>
    </source>
</evidence>
<sequence>MSDEILVEKNKDFASECYEQITDALLDLGFKRVRLGVFAFEISPNIYAWLGLNRVRKSSVELELYPVIGVVHVEVNDIVYLRTNTKKDLSPTVSVPICYLLAEGKYRTWTWRKGSNEASVTSDLKKVVQLYGLPFLDRFSSVEKLYQEFYADEFNDEEARLTVNMQRVVPAAMLLTNRMGAIESYLKKQKHANDALGGDSDFEIFANQLMQRAIQRH</sequence>
<name>A0A916XMR8_9BURK</name>
<dbReference type="AlphaFoldDB" id="A0A916XMR8"/>
<reference evidence="1" key="2">
    <citation type="submission" date="2020-09" db="EMBL/GenBank/DDBJ databases">
        <authorList>
            <person name="Sun Q."/>
            <person name="Zhou Y."/>
        </authorList>
    </citation>
    <scope>NUCLEOTIDE SEQUENCE</scope>
    <source>
        <strain evidence="1">CGMCC 1.10998</strain>
    </source>
</reference>
<evidence type="ECO:0000313" key="2">
    <source>
        <dbReference type="Proteomes" id="UP000637423"/>
    </source>
</evidence>
<dbReference type="EMBL" id="BMED01000004">
    <property type="protein sequence ID" value="GGC87685.1"/>
    <property type="molecule type" value="Genomic_DNA"/>
</dbReference>
<proteinExistence type="predicted"/>
<gene>
    <name evidence="1" type="ORF">GCM10011396_38640</name>
</gene>
<reference evidence="1" key="1">
    <citation type="journal article" date="2014" name="Int. J. Syst. Evol. Microbiol.">
        <title>Complete genome sequence of Corynebacterium casei LMG S-19264T (=DSM 44701T), isolated from a smear-ripened cheese.</title>
        <authorList>
            <consortium name="US DOE Joint Genome Institute (JGI-PGF)"/>
            <person name="Walter F."/>
            <person name="Albersmeier A."/>
            <person name="Kalinowski J."/>
            <person name="Ruckert C."/>
        </authorList>
    </citation>
    <scope>NUCLEOTIDE SEQUENCE</scope>
    <source>
        <strain evidence="1">CGMCC 1.10998</strain>
    </source>
</reference>
<accession>A0A916XMR8</accession>
<organism evidence="1 2">
    <name type="scientific">Undibacterium terreum</name>
    <dbReference type="NCBI Taxonomy" id="1224302"/>
    <lineage>
        <taxon>Bacteria</taxon>
        <taxon>Pseudomonadati</taxon>
        <taxon>Pseudomonadota</taxon>
        <taxon>Betaproteobacteria</taxon>
        <taxon>Burkholderiales</taxon>
        <taxon>Oxalobacteraceae</taxon>
        <taxon>Undibacterium</taxon>
    </lineage>
</organism>